<feature type="transmembrane region" description="Helical" evidence="1">
    <location>
        <begin position="318"/>
        <end position="345"/>
    </location>
</feature>
<feature type="transmembrane region" description="Helical" evidence="1">
    <location>
        <begin position="416"/>
        <end position="432"/>
    </location>
</feature>
<feature type="transmembrane region" description="Helical" evidence="1">
    <location>
        <begin position="391"/>
        <end position="410"/>
    </location>
</feature>
<comment type="caution">
    <text evidence="3">The sequence shown here is derived from an EMBL/GenBank/DDBJ whole genome shotgun (WGS) entry which is preliminary data.</text>
</comment>
<feature type="transmembrane region" description="Helical" evidence="1">
    <location>
        <begin position="20"/>
        <end position="40"/>
    </location>
</feature>
<evidence type="ECO:0000259" key="2">
    <source>
        <dbReference type="Pfam" id="PF01970"/>
    </source>
</evidence>
<evidence type="ECO:0000256" key="1">
    <source>
        <dbReference type="SAM" id="Phobius"/>
    </source>
</evidence>
<proteinExistence type="predicted"/>
<dbReference type="AlphaFoldDB" id="A0A5C8PI19"/>
<keyword evidence="4" id="KW-1185">Reference proteome</keyword>
<feature type="transmembrane region" description="Helical" evidence="1">
    <location>
        <begin position="471"/>
        <end position="489"/>
    </location>
</feature>
<feature type="transmembrane region" description="Helical" evidence="1">
    <location>
        <begin position="357"/>
        <end position="384"/>
    </location>
</feature>
<feature type="transmembrane region" description="Helical" evidence="1">
    <location>
        <begin position="170"/>
        <end position="188"/>
    </location>
</feature>
<dbReference type="Proteomes" id="UP000321638">
    <property type="component" value="Unassembled WGS sequence"/>
</dbReference>
<dbReference type="Pfam" id="PF01970">
    <property type="entry name" value="TctA"/>
    <property type="match status" value="1"/>
</dbReference>
<feature type="transmembrane region" description="Helical" evidence="1">
    <location>
        <begin position="147"/>
        <end position="164"/>
    </location>
</feature>
<keyword evidence="1" id="KW-1133">Transmembrane helix</keyword>
<sequence length="506" mass="52540">MDFLSNLELGFSVALSAHNLLYCLIGVFLGTAVGVLPGLGPAATLSLLLPITFGMPPTSAVIMLAGIYYGTAYGGSITSILLNIPGEASSVVTCIDGHEMARRGRAGPALGIAAFGSFIAGTIAVVAISVVGPAVAGMALRFGPPEYAALVVLGLVLICFMSEADMVRGLTMVALGLLLSTIGLDPILGSERFTFGSTSLADGINLAVLAMGLFGVAELLMIATRPPEQAEFLRQPTRLRALLPSRADWRRSAGPIGRGTVIGFILGLIPGGGGIIASFASYVLEKRLSRRPEEFGKGAIEGVAGPESANNAGVQATFLPLLTLGLPANVVLAIMMGALLVHGITPGPRLVTDHPELFWGVVASMYVGNVLLLVLNVPLIAVFVSMLRLPYAILAPLILMFCIVGAYSLNNNVADVYMLGVFGLLGLGLRLARFDPAPLVLAFALGQLLEQSLRQSLLMRQGSPVVFLERPIAASFLALAATLLLAAAYKELRRRAAASVAGAAAL</sequence>
<dbReference type="EMBL" id="VDUZ01000025">
    <property type="protein sequence ID" value="TXL73458.1"/>
    <property type="molecule type" value="Genomic_DNA"/>
</dbReference>
<keyword evidence="1" id="KW-0812">Transmembrane</keyword>
<protein>
    <submittedName>
        <fullName evidence="3">Tripartite tricarboxylate transporter permease</fullName>
    </submittedName>
</protein>
<evidence type="ECO:0000313" key="4">
    <source>
        <dbReference type="Proteomes" id="UP000321638"/>
    </source>
</evidence>
<keyword evidence="1" id="KW-0472">Membrane</keyword>
<gene>
    <name evidence="3" type="ORF">FHP25_21240</name>
</gene>
<evidence type="ECO:0000313" key="3">
    <source>
        <dbReference type="EMBL" id="TXL73458.1"/>
    </source>
</evidence>
<organism evidence="3 4">
    <name type="scientific">Vineibacter terrae</name>
    <dbReference type="NCBI Taxonomy" id="2586908"/>
    <lineage>
        <taxon>Bacteria</taxon>
        <taxon>Pseudomonadati</taxon>
        <taxon>Pseudomonadota</taxon>
        <taxon>Alphaproteobacteria</taxon>
        <taxon>Hyphomicrobiales</taxon>
        <taxon>Vineibacter</taxon>
    </lineage>
</organism>
<dbReference type="OrthoDB" id="7232499at2"/>
<name>A0A5C8PI19_9HYPH</name>
<accession>A0A5C8PI19</accession>
<feature type="transmembrane region" description="Helical" evidence="1">
    <location>
        <begin position="109"/>
        <end position="135"/>
    </location>
</feature>
<dbReference type="PANTHER" id="PTHR35342:SF5">
    <property type="entry name" value="TRICARBOXYLIC TRANSPORT PROTEIN"/>
    <property type="match status" value="1"/>
</dbReference>
<feature type="transmembrane region" description="Helical" evidence="1">
    <location>
        <begin position="200"/>
        <end position="223"/>
    </location>
</feature>
<feature type="domain" description="DUF112" evidence="2">
    <location>
        <begin position="20"/>
        <end position="441"/>
    </location>
</feature>
<dbReference type="RefSeq" id="WP_147848980.1">
    <property type="nucleotide sequence ID" value="NZ_VDUZ01000025.1"/>
</dbReference>
<reference evidence="3 4" key="1">
    <citation type="submission" date="2019-06" db="EMBL/GenBank/DDBJ databases">
        <title>New taxonomy in bacterial strain CC-CFT640, isolated from vineyard.</title>
        <authorList>
            <person name="Lin S.-Y."/>
            <person name="Tsai C.-F."/>
            <person name="Young C.-C."/>
        </authorList>
    </citation>
    <scope>NUCLEOTIDE SEQUENCE [LARGE SCALE GENOMIC DNA]</scope>
    <source>
        <strain evidence="3 4">CC-CFT640</strain>
    </source>
</reference>
<feature type="transmembrane region" description="Helical" evidence="1">
    <location>
        <begin position="261"/>
        <end position="284"/>
    </location>
</feature>
<dbReference type="InterPro" id="IPR002823">
    <property type="entry name" value="DUF112_TM"/>
</dbReference>
<dbReference type="PANTHER" id="PTHR35342">
    <property type="entry name" value="TRICARBOXYLIC TRANSPORT PROTEIN"/>
    <property type="match status" value="1"/>
</dbReference>